<dbReference type="Gene3D" id="3.90.220.20">
    <property type="entry name" value="DNA methylase specificity domains"/>
    <property type="match status" value="2"/>
</dbReference>
<dbReference type="PANTHER" id="PTHR30408:SF12">
    <property type="entry name" value="TYPE I RESTRICTION ENZYME MJAVIII SPECIFICITY SUBUNIT"/>
    <property type="match status" value="1"/>
</dbReference>
<dbReference type="PANTHER" id="PTHR30408">
    <property type="entry name" value="TYPE-1 RESTRICTION ENZYME ECOKI SPECIFICITY PROTEIN"/>
    <property type="match status" value="1"/>
</dbReference>
<evidence type="ECO:0000313" key="6">
    <source>
        <dbReference type="Proteomes" id="UP000622707"/>
    </source>
</evidence>
<feature type="domain" description="Type I restriction modification DNA specificity" evidence="4">
    <location>
        <begin position="201"/>
        <end position="367"/>
    </location>
</feature>
<keyword evidence="2" id="KW-0680">Restriction system</keyword>
<dbReference type="Pfam" id="PF01420">
    <property type="entry name" value="Methylase_S"/>
    <property type="match status" value="2"/>
</dbReference>
<dbReference type="InterPro" id="IPR000055">
    <property type="entry name" value="Restrct_endonuc_typeI_TRD"/>
</dbReference>
<evidence type="ECO:0000256" key="1">
    <source>
        <dbReference type="ARBA" id="ARBA00010923"/>
    </source>
</evidence>
<dbReference type="CDD" id="cd17246">
    <property type="entry name" value="RMtype1_S_SonII-TRD2-CR2_like"/>
    <property type="match status" value="1"/>
</dbReference>
<sequence>MSLAQFGTLFEFIRNGMNIKQDKSGKGLPITRIETIWNSAIDPERVGFADLDEADARGWLLSAGDILFSHINSVEHIGKCAIYEGQPSRLVHGMNLLCLRPNSERLIPSYAKHLIRSPMFRAKLSSYINKAVNQASVSIGNLKAIEVRVGSLSEQHRVAAILDKADSLRAKRFEASAQLQRLGHAMFAEMFSDASASGSTTNTLEEVTELITKGTTPTTLGMPFSESGVPFIRVQNLVDGVVDWRRDTLFIDGRTHDALERSKIRGGDVLVSIAGTIGRAALVPARAPTMNCNQAVAIVRPNTRHLLPEFLRFWLADKEAQVQIRGGMVTGTITNASLALIRSLKIRLPSMQRQAEFVQKLSAVERIGLEFKAACSLQEACFNALRHQAFAGEL</sequence>
<dbReference type="InterPro" id="IPR044946">
    <property type="entry name" value="Restrct_endonuc_typeI_TRD_sf"/>
</dbReference>
<evidence type="ECO:0000313" key="5">
    <source>
        <dbReference type="EMBL" id="MBL0425405.1"/>
    </source>
</evidence>
<dbReference type="GO" id="GO:0004519">
    <property type="term" value="F:endonuclease activity"/>
    <property type="evidence" value="ECO:0007669"/>
    <property type="project" value="UniProtKB-KW"/>
</dbReference>
<evidence type="ECO:0000256" key="3">
    <source>
        <dbReference type="ARBA" id="ARBA00023125"/>
    </source>
</evidence>
<dbReference type="SUPFAM" id="SSF116734">
    <property type="entry name" value="DNA methylase specificity domain"/>
    <property type="match status" value="2"/>
</dbReference>
<dbReference type="CDD" id="cd17522">
    <property type="entry name" value="RMtype1_S_MjaORF1531P-TRD1-CR1_like"/>
    <property type="match status" value="1"/>
</dbReference>
<keyword evidence="5" id="KW-0255">Endonuclease</keyword>
<proteinExistence type="inferred from homology"/>
<protein>
    <submittedName>
        <fullName evidence="5">Restriction endonuclease subunit S</fullName>
    </submittedName>
</protein>
<gene>
    <name evidence="5" type="ORF">JI746_09805</name>
</gene>
<reference evidence="5 6" key="1">
    <citation type="journal article" date="2017" name="Int. J. Syst. Evol. Microbiol.">
        <title>Ramlibacter alkalitolerans sp. nov., alkali-tolerant bacterium isolated from soil of ginseng.</title>
        <authorList>
            <person name="Lee D.H."/>
            <person name="Cha C.J."/>
        </authorList>
    </citation>
    <scope>NUCLEOTIDE SEQUENCE [LARGE SCALE GENOMIC DNA]</scope>
    <source>
        <strain evidence="5 6">KACC 19305</strain>
    </source>
</reference>
<keyword evidence="6" id="KW-1185">Reference proteome</keyword>
<keyword evidence="3" id="KW-0238">DNA-binding</keyword>
<dbReference type="InterPro" id="IPR052021">
    <property type="entry name" value="Type-I_RS_S_subunit"/>
</dbReference>
<dbReference type="Proteomes" id="UP000622707">
    <property type="component" value="Unassembled WGS sequence"/>
</dbReference>
<accession>A0ABS1JMD9</accession>
<dbReference type="RefSeq" id="WP_201688982.1">
    <property type="nucleotide sequence ID" value="NZ_JAEQND010000005.1"/>
</dbReference>
<organism evidence="5 6">
    <name type="scientific">Ramlibacter alkalitolerans</name>
    <dbReference type="NCBI Taxonomy" id="2039631"/>
    <lineage>
        <taxon>Bacteria</taxon>
        <taxon>Pseudomonadati</taxon>
        <taxon>Pseudomonadota</taxon>
        <taxon>Betaproteobacteria</taxon>
        <taxon>Burkholderiales</taxon>
        <taxon>Comamonadaceae</taxon>
        <taxon>Ramlibacter</taxon>
    </lineage>
</organism>
<comment type="similarity">
    <text evidence="1">Belongs to the type-I restriction system S methylase family.</text>
</comment>
<dbReference type="EMBL" id="JAEQND010000005">
    <property type="protein sequence ID" value="MBL0425405.1"/>
    <property type="molecule type" value="Genomic_DNA"/>
</dbReference>
<keyword evidence="5" id="KW-0378">Hydrolase</keyword>
<evidence type="ECO:0000259" key="4">
    <source>
        <dbReference type="Pfam" id="PF01420"/>
    </source>
</evidence>
<evidence type="ECO:0000256" key="2">
    <source>
        <dbReference type="ARBA" id="ARBA00022747"/>
    </source>
</evidence>
<keyword evidence="5" id="KW-0540">Nuclease</keyword>
<feature type="domain" description="Type I restriction modification DNA specificity" evidence="4">
    <location>
        <begin position="9"/>
        <end position="167"/>
    </location>
</feature>
<comment type="caution">
    <text evidence="5">The sequence shown here is derived from an EMBL/GenBank/DDBJ whole genome shotgun (WGS) entry which is preliminary data.</text>
</comment>
<name>A0ABS1JMD9_9BURK</name>